<evidence type="ECO:0008006" key="5">
    <source>
        <dbReference type="Google" id="ProtNLM"/>
    </source>
</evidence>
<feature type="compositionally biased region" description="Low complexity" evidence="1">
    <location>
        <begin position="40"/>
        <end position="52"/>
    </location>
</feature>
<dbReference type="EMBL" id="JBITDC010000007">
    <property type="protein sequence ID" value="MFI5677244.1"/>
    <property type="molecule type" value="Genomic_DNA"/>
</dbReference>
<gene>
    <name evidence="3" type="ORF">ACIA8P_21655</name>
</gene>
<evidence type="ECO:0000256" key="1">
    <source>
        <dbReference type="SAM" id="MobiDB-lite"/>
    </source>
</evidence>
<protein>
    <recommendedName>
        <fullName evidence="5">PknH-like extracellular domain-containing protein</fullName>
    </recommendedName>
</protein>
<reference evidence="3 4" key="1">
    <citation type="submission" date="2024-10" db="EMBL/GenBank/DDBJ databases">
        <title>The Natural Products Discovery Center: Release of the First 8490 Sequenced Strains for Exploring Actinobacteria Biosynthetic Diversity.</title>
        <authorList>
            <person name="Kalkreuter E."/>
            <person name="Kautsar S.A."/>
            <person name="Yang D."/>
            <person name="Bader C.D."/>
            <person name="Teijaro C.N."/>
            <person name="Fluegel L."/>
            <person name="Davis C.M."/>
            <person name="Simpson J.R."/>
            <person name="Lauterbach L."/>
            <person name="Steele A.D."/>
            <person name="Gui C."/>
            <person name="Meng S."/>
            <person name="Li G."/>
            <person name="Viehrig K."/>
            <person name="Ye F."/>
            <person name="Su P."/>
            <person name="Kiefer A.F."/>
            <person name="Nichols A."/>
            <person name="Cepeda A.J."/>
            <person name="Yan W."/>
            <person name="Fan B."/>
            <person name="Jiang Y."/>
            <person name="Adhikari A."/>
            <person name="Zheng C.-J."/>
            <person name="Schuster L."/>
            <person name="Cowan T.M."/>
            <person name="Smanski M.J."/>
            <person name="Chevrette M.G."/>
            <person name="De Carvalho L.P.S."/>
            <person name="Shen B."/>
        </authorList>
    </citation>
    <scope>NUCLEOTIDE SEQUENCE [LARGE SCALE GENOMIC DNA]</scope>
    <source>
        <strain evidence="3 4">NPDC051599</strain>
    </source>
</reference>
<feature type="region of interest" description="Disordered" evidence="1">
    <location>
        <begin position="30"/>
        <end position="52"/>
    </location>
</feature>
<dbReference type="Proteomes" id="UP001612415">
    <property type="component" value="Unassembled WGS sequence"/>
</dbReference>
<keyword evidence="2" id="KW-0732">Signal</keyword>
<organism evidence="3 4">
    <name type="scientific">Streptomyces cellulosae</name>
    <dbReference type="NCBI Taxonomy" id="1968"/>
    <lineage>
        <taxon>Bacteria</taxon>
        <taxon>Bacillati</taxon>
        <taxon>Actinomycetota</taxon>
        <taxon>Actinomycetes</taxon>
        <taxon>Kitasatosporales</taxon>
        <taxon>Streptomycetaceae</taxon>
        <taxon>Streptomyces</taxon>
    </lineage>
</organism>
<proteinExistence type="predicted"/>
<evidence type="ECO:0000313" key="3">
    <source>
        <dbReference type="EMBL" id="MFI5677244.1"/>
    </source>
</evidence>
<accession>A0ABW7Y4F9</accession>
<evidence type="ECO:0000313" key="4">
    <source>
        <dbReference type="Proteomes" id="UP001612415"/>
    </source>
</evidence>
<name>A0ABW7Y4F9_STRCE</name>
<keyword evidence="4" id="KW-1185">Reference proteome</keyword>
<evidence type="ECO:0000256" key="2">
    <source>
        <dbReference type="SAM" id="SignalP"/>
    </source>
</evidence>
<comment type="caution">
    <text evidence="3">The sequence shown here is derived from an EMBL/GenBank/DDBJ whole genome shotgun (WGS) entry which is preliminary data.</text>
</comment>
<sequence length="257" mass="26697">MNPAPARVLGVSVLALGGLLVTAACSALSTPPTAQKPDYAPSTTPAGTSAPSPAALTQAQAQAALVTEADLGEPWTPTQGAAIWHDGLLKATTGLPDCRRLLDTLYAEEPFGPGAPPEAVISLDDVWNESQLRYQIVTRNPADVDRAIAWLRTLPKKCARFTATTPQGDRLDGQVTDAGLPAVGDARQGLRLTLAGATLNDEPVLLTLDVAVVRVGDDAIGLSHGGLGDIEPEVTQAAVQLGAQRLADVRKRGRTPI</sequence>
<dbReference type="RefSeq" id="WP_398657898.1">
    <property type="nucleotide sequence ID" value="NZ_JBITDC010000007.1"/>
</dbReference>
<feature type="chain" id="PRO_5045931045" description="PknH-like extracellular domain-containing protein" evidence="2">
    <location>
        <begin position="24"/>
        <end position="257"/>
    </location>
</feature>
<feature type="signal peptide" evidence="2">
    <location>
        <begin position="1"/>
        <end position="23"/>
    </location>
</feature>